<dbReference type="PANTHER" id="PTHR43865:SF1">
    <property type="entry name" value="RUBRERYTHRIN-RELATED"/>
    <property type="match status" value="1"/>
</dbReference>
<dbReference type="AlphaFoldDB" id="A0A096D8N2"/>
<proteinExistence type="predicted"/>
<dbReference type="eggNOG" id="COG1592">
    <property type="taxonomic scope" value="Bacteria"/>
</dbReference>
<evidence type="ECO:0000313" key="4">
    <source>
        <dbReference type="Proteomes" id="UP000029585"/>
    </source>
</evidence>
<dbReference type="GO" id="GO:0046872">
    <property type="term" value="F:metal ion binding"/>
    <property type="evidence" value="ECO:0007669"/>
    <property type="project" value="InterPro"/>
</dbReference>
<dbReference type="EMBL" id="ADLO01000101">
    <property type="protein sequence ID" value="KGF53894.1"/>
    <property type="molecule type" value="Genomic_DNA"/>
</dbReference>
<reference evidence="3 4" key="1">
    <citation type="submission" date="2011-08" db="EMBL/GenBank/DDBJ databases">
        <title>The Genome Sequence of Clostridium orbiscindens 1_3_50AFAA.</title>
        <authorList>
            <consortium name="The Broad Institute Genome Sequencing Platform"/>
            <person name="Earl A."/>
            <person name="Ward D."/>
            <person name="Feldgarden M."/>
            <person name="Gevers D."/>
            <person name="Daigneault M."/>
            <person name="Strauss J."/>
            <person name="Allen-Vercoe E."/>
            <person name="Young S.K."/>
            <person name="Zeng Q."/>
            <person name="Gargeya S."/>
            <person name="Fitzgerald M."/>
            <person name="Haas B."/>
            <person name="Abouelleil A."/>
            <person name="Alvarado L."/>
            <person name="Arachchi H.M."/>
            <person name="Berlin A."/>
            <person name="Brown A."/>
            <person name="Chapman S.B."/>
            <person name="Chen Z."/>
            <person name="Dunbar C."/>
            <person name="Freedman E."/>
            <person name="Gearin G."/>
            <person name="Gellesch M."/>
            <person name="Goldberg J."/>
            <person name="Griggs A."/>
            <person name="Gujja S."/>
            <person name="Heiman D."/>
            <person name="Howarth C."/>
            <person name="Larson L."/>
            <person name="Lui A."/>
            <person name="MacDonald P.J.P."/>
            <person name="Montmayeur A."/>
            <person name="Murphy C."/>
            <person name="Neiman D."/>
            <person name="Pearson M."/>
            <person name="Priest M."/>
            <person name="Roberts A."/>
            <person name="Saif S."/>
            <person name="Shea T."/>
            <person name="Shenoy N."/>
            <person name="Sisk P."/>
            <person name="Stolte C."/>
            <person name="Sykes S."/>
            <person name="Wortman J."/>
            <person name="Nusbaum C."/>
            <person name="Birren B."/>
        </authorList>
    </citation>
    <scope>NUCLEOTIDE SEQUENCE [LARGE SCALE GENOMIC DNA]</scope>
    <source>
        <strain evidence="3 4">1_3_50AFAA</strain>
    </source>
</reference>
<protein>
    <recommendedName>
        <fullName evidence="2">Ferritin-like diiron domain-containing protein</fullName>
    </recommendedName>
</protein>
<dbReference type="RefSeq" id="WP_044942626.1">
    <property type="nucleotide sequence ID" value="NZ_KN174165.1"/>
</dbReference>
<dbReference type="Pfam" id="PF02915">
    <property type="entry name" value="Rubrerythrin"/>
    <property type="match status" value="1"/>
</dbReference>
<keyword evidence="4" id="KW-1185">Reference proteome</keyword>
<dbReference type="PANTHER" id="PTHR43865">
    <property type="entry name" value="RUBRERYTHRIN-RELATED"/>
    <property type="match status" value="1"/>
</dbReference>
<sequence length="187" mass="21201">MDIKGTRTEQNLWNAFSGESMARNKYLFFADKAQQEGYAEVAELFERMAQNEGVHGKLMYQRLCGIGSTADNLQEAMTGEYGEWTKLYPGYAQTAREEGLDEIAVLFEQISQIEKDHEFRFMSALAGLKRNHPEKESEPVSQEQVVTVDGYRCVFCGAVFDHRPDVCGVCEAIGAFEPTTYRKKVSR</sequence>
<dbReference type="PROSITE" id="PS50905">
    <property type="entry name" value="FERRITIN_LIKE"/>
    <property type="match status" value="1"/>
</dbReference>
<dbReference type="InterPro" id="IPR052364">
    <property type="entry name" value="Rubrerythrin"/>
</dbReference>
<dbReference type="InterPro" id="IPR012347">
    <property type="entry name" value="Ferritin-like"/>
</dbReference>
<dbReference type="SUPFAM" id="SSF47240">
    <property type="entry name" value="Ferritin-like"/>
    <property type="match status" value="1"/>
</dbReference>
<evidence type="ECO:0000256" key="1">
    <source>
        <dbReference type="ARBA" id="ARBA00001965"/>
    </source>
</evidence>
<evidence type="ECO:0000259" key="2">
    <source>
        <dbReference type="PROSITE" id="PS50905"/>
    </source>
</evidence>
<dbReference type="CDD" id="cd01041">
    <property type="entry name" value="Rubrerythrin"/>
    <property type="match status" value="1"/>
</dbReference>
<comment type="caution">
    <text evidence="3">The sequence shown here is derived from an EMBL/GenBank/DDBJ whole genome shotgun (WGS) entry which is preliminary data.</text>
</comment>
<dbReference type="InterPro" id="IPR009040">
    <property type="entry name" value="Ferritin-like_diiron"/>
</dbReference>
<dbReference type="GO" id="GO:0016491">
    <property type="term" value="F:oxidoreductase activity"/>
    <property type="evidence" value="ECO:0007669"/>
    <property type="project" value="InterPro"/>
</dbReference>
<dbReference type="Proteomes" id="UP000029585">
    <property type="component" value="Unassembled WGS sequence"/>
</dbReference>
<dbReference type="HOGENOM" id="CLU_095256_0_0_9"/>
<name>A0A096D8N2_FLAPL</name>
<gene>
    <name evidence="3" type="ORF">HMPREF9460_03290</name>
</gene>
<comment type="cofactor">
    <cofactor evidence="1">
        <name>Fe(3+)</name>
        <dbReference type="ChEBI" id="CHEBI:29034"/>
    </cofactor>
</comment>
<organism evidence="3 4">
    <name type="scientific">Flavonifractor plautii 1_3_50AFAA</name>
    <dbReference type="NCBI Taxonomy" id="742738"/>
    <lineage>
        <taxon>Bacteria</taxon>
        <taxon>Bacillati</taxon>
        <taxon>Bacillota</taxon>
        <taxon>Clostridia</taxon>
        <taxon>Eubacteriales</taxon>
        <taxon>Oscillospiraceae</taxon>
        <taxon>Flavonifractor</taxon>
    </lineage>
</organism>
<accession>A0A096D8N2</accession>
<feature type="domain" description="Ferritin-like diiron" evidence="2">
    <location>
        <begin position="2"/>
        <end position="132"/>
    </location>
</feature>
<dbReference type="InterPro" id="IPR009078">
    <property type="entry name" value="Ferritin-like_SF"/>
</dbReference>
<dbReference type="PATRIC" id="fig|742738.3.peg.3386"/>
<dbReference type="InterPro" id="IPR003251">
    <property type="entry name" value="Rr_diiron-bd_dom"/>
</dbReference>
<dbReference type="Gene3D" id="1.20.1260.10">
    <property type="match status" value="1"/>
</dbReference>
<evidence type="ECO:0000313" key="3">
    <source>
        <dbReference type="EMBL" id="KGF53894.1"/>
    </source>
</evidence>